<dbReference type="EMBL" id="CAJVPJ010000453">
    <property type="protein sequence ID" value="CAG8526065.1"/>
    <property type="molecule type" value="Genomic_DNA"/>
</dbReference>
<evidence type="ECO:0000313" key="1">
    <source>
        <dbReference type="EMBL" id="CAG8526065.1"/>
    </source>
</evidence>
<reference evidence="1" key="1">
    <citation type="submission" date="2021-06" db="EMBL/GenBank/DDBJ databases">
        <authorList>
            <person name="Kallberg Y."/>
            <person name="Tangrot J."/>
            <person name="Rosling A."/>
        </authorList>
    </citation>
    <scope>NUCLEOTIDE SEQUENCE</scope>
    <source>
        <strain evidence="1">IA702</strain>
    </source>
</reference>
<name>A0A9N9ADW0_9GLOM</name>
<keyword evidence="2" id="KW-1185">Reference proteome</keyword>
<proteinExistence type="predicted"/>
<gene>
    <name evidence="1" type="ORF">POCULU_LOCUS3823</name>
</gene>
<protein>
    <submittedName>
        <fullName evidence="1">7633_t:CDS:1</fullName>
    </submittedName>
</protein>
<accession>A0A9N9ADW0</accession>
<organism evidence="1 2">
    <name type="scientific">Paraglomus occultum</name>
    <dbReference type="NCBI Taxonomy" id="144539"/>
    <lineage>
        <taxon>Eukaryota</taxon>
        <taxon>Fungi</taxon>
        <taxon>Fungi incertae sedis</taxon>
        <taxon>Mucoromycota</taxon>
        <taxon>Glomeromycotina</taxon>
        <taxon>Glomeromycetes</taxon>
        <taxon>Paraglomerales</taxon>
        <taxon>Paraglomeraceae</taxon>
        <taxon>Paraglomus</taxon>
    </lineage>
</organism>
<comment type="caution">
    <text evidence="1">The sequence shown here is derived from an EMBL/GenBank/DDBJ whole genome shotgun (WGS) entry which is preliminary data.</text>
</comment>
<dbReference type="AlphaFoldDB" id="A0A9N9ADW0"/>
<dbReference type="Proteomes" id="UP000789572">
    <property type="component" value="Unassembled WGS sequence"/>
</dbReference>
<sequence>MGWPKYELVRERESEKEPRLHIRHISQGHDALGNLTNARNNKHWFWITDVVAARSSLGLMIIKCFKSTYNSSSLGHDRAVFTGGIIGLAAHVLYAVRQESYCNKQPQCLPPHLNSFEELFFGILYKKTYPTDCGIM</sequence>
<evidence type="ECO:0000313" key="2">
    <source>
        <dbReference type="Proteomes" id="UP000789572"/>
    </source>
</evidence>